<dbReference type="GO" id="GO:0005737">
    <property type="term" value="C:cytoplasm"/>
    <property type="evidence" value="ECO:0007669"/>
    <property type="project" value="TreeGrafter"/>
</dbReference>
<comment type="similarity">
    <text evidence="1">Belongs to the PIH1 family.</text>
</comment>
<feature type="domain" description="PIH1 N-terminal" evidence="2">
    <location>
        <begin position="43"/>
        <end position="168"/>
    </location>
</feature>
<comment type="caution">
    <text evidence="3">The sequence shown here is derived from an EMBL/GenBank/DDBJ whole genome shotgun (WGS) entry which is preliminary data.</text>
</comment>
<evidence type="ECO:0000313" key="3">
    <source>
        <dbReference type="EMBL" id="KAF9483317.1"/>
    </source>
</evidence>
<evidence type="ECO:0000256" key="1">
    <source>
        <dbReference type="ARBA" id="ARBA00008511"/>
    </source>
</evidence>
<sequence length="319" mass="35361">MPRTAQIELTPKPGFCIKTSTLGGVIPSDAFPSHAEQRSPTTTSIPEGLKVFVNIAWDPKVPPSPKGSEEAIIRALEGEEVDAEDASGFYIPAIVSSAREDKDKSGNPSLVFDCIYNTTIKARTLQNPEFKSFLIELSIQRIENQAGLILSRDIRTPNIASKGKLKPRTADVAASLLLETPLASSPGDNSSSDLLSSTMKMQLTPLDWTWTRDDEGRIRIEIEVPDLSQPHVEAATLDIEPRNFSLVIPSHRSLLVNLEQSDAEIQSQVNMDFGSGQANEKRREEEIMRILRLKRERNFDVEVAEAEWKIGSRVVVLFI</sequence>
<dbReference type="Proteomes" id="UP000807469">
    <property type="component" value="Unassembled WGS sequence"/>
</dbReference>
<dbReference type="AlphaFoldDB" id="A0A9P5Z9C1"/>
<organism evidence="3 4">
    <name type="scientific">Pholiota conissans</name>
    <dbReference type="NCBI Taxonomy" id="109636"/>
    <lineage>
        <taxon>Eukaryota</taxon>
        <taxon>Fungi</taxon>
        <taxon>Dikarya</taxon>
        <taxon>Basidiomycota</taxon>
        <taxon>Agaricomycotina</taxon>
        <taxon>Agaricomycetes</taxon>
        <taxon>Agaricomycetidae</taxon>
        <taxon>Agaricales</taxon>
        <taxon>Agaricineae</taxon>
        <taxon>Strophariaceae</taxon>
        <taxon>Pholiota</taxon>
    </lineage>
</organism>
<dbReference type="OrthoDB" id="5135119at2759"/>
<dbReference type="InterPro" id="IPR012981">
    <property type="entry name" value="PIH1_N"/>
</dbReference>
<gene>
    <name evidence="3" type="ORF">BDN70DRAFT_990493</name>
</gene>
<name>A0A9P5Z9C1_9AGAR</name>
<evidence type="ECO:0000259" key="2">
    <source>
        <dbReference type="Pfam" id="PF08190"/>
    </source>
</evidence>
<dbReference type="EMBL" id="MU155155">
    <property type="protein sequence ID" value="KAF9483317.1"/>
    <property type="molecule type" value="Genomic_DNA"/>
</dbReference>
<dbReference type="InterPro" id="IPR050734">
    <property type="entry name" value="PIH1/Kintoun_subfamily"/>
</dbReference>
<reference evidence="3" key="1">
    <citation type="submission" date="2020-11" db="EMBL/GenBank/DDBJ databases">
        <authorList>
            <consortium name="DOE Joint Genome Institute"/>
            <person name="Ahrendt S."/>
            <person name="Riley R."/>
            <person name="Andreopoulos W."/>
            <person name="Labutti K."/>
            <person name="Pangilinan J."/>
            <person name="Ruiz-Duenas F.J."/>
            <person name="Barrasa J.M."/>
            <person name="Sanchez-Garcia M."/>
            <person name="Camarero S."/>
            <person name="Miyauchi S."/>
            <person name="Serrano A."/>
            <person name="Linde D."/>
            <person name="Babiker R."/>
            <person name="Drula E."/>
            <person name="Ayuso-Fernandez I."/>
            <person name="Pacheco R."/>
            <person name="Padilla G."/>
            <person name="Ferreira P."/>
            <person name="Barriuso J."/>
            <person name="Kellner H."/>
            <person name="Castanera R."/>
            <person name="Alfaro M."/>
            <person name="Ramirez L."/>
            <person name="Pisabarro A.G."/>
            <person name="Kuo A."/>
            <person name="Tritt A."/>
            <person name="Lipzen A."/>
            <person name="He G."/>
            <person name="Yan M."/>
            <person name="Ng V."/>
            <person name="Cullen D."/>
            <person name="Martin F."/>
            <person name="Rosso M.-N."/>
            <person name="Henrissat B."/>
            <person name="Hibbett D."/>
            <person name="Martinez A.T."/>
            <person name="Grigoriev I.V."/>
        </authorList>
    </citation>
    <scope>NUCLEOTIDE SEQUENCE</scope>
    <source>
        <strain evidence="3">CIRM-BRFM 674</strain>
    </source>
</reference>
<dbReference type="GO" id="GO:0097255">
    <property type="term" value="C:R2TP complex"/>
    <property type="evidence" value="ECO:0007669"/>
    <property type="project" value="TreeGrafter"/>
</dbReference>
<accession>A0A9P5Z9C1</accession>
<dbReference type="GO" id="GO:0006364">
    <property type="term" value="P:rRNA processing"/>
    <property type="evidence" value="ECO:0007669"/>
    <property type="project" value="TreeGrafter"/>
</dbReference>
<proteinExistence type="inferred from homology"/>
<keyword evidence="4" id="KW-1185">Reference proteome</keyword>
<dbReference type="Pfam" id="PF08190">
    <property type="entry name" value="PIH1"/>
    <property type="match status" value="1"/>
</dbReference>
<protein>
    <recommendedName>
        <fullName evidence="2">PIH1 N-terminal domain-containing protein</fullName>
    </recommendedName>
</protein>
<dbReference type="PANTHER" id="PTHR22997:SF0">
    <property type="entry name" value="PIH1 DOMAIN-CONTAINING PROTEIN 1"/>
    <property type="match status" value="1"/>
</dbReference>
<evidence type="ECO:0000313" key="4">
    <source>
        <dbReference type="Proteomes" id="UP000807469"/>
    </source>
</evidence>
<dbReference type="GO" id="GO:0000492">
    <property type="term" value="P:box C/D snoRNP assembly"/>
    <property type="evidence" value="ECO:0007669"/>
    <property type="project" value="TreeGrafter"/>
</dbReference>
<dbReference type="PANTHER" id="PTHR22997">
    <property type="entry name" value="PIH1 DOMAIN-CONTAINING PROTEIN 1"/>
    <property type="match status" value="1"/>
</dbReference>
<dbReference type="GO" id="GO:1990904">
    <property type="term" value="C:ribonucleoprotein complex"/>
    <property type="evidence" value="ECO:0007669"/>
    <property type="project" value="TreeGrafter"/>
</dbReference>